<dbReference type="Gene3D" id="3.30.70.270">
    <property type="match status" value="2"/>
</dbReference>
<accession>A0AAF0R395</accession>
<dbReference type="FunFam" id="3.30.70.270:FF:000020">
    <property type="entry name" value="Transposon Tf2-6 polyprotein-like Protein"/>
    <property type="match status" value="1"/>
</dbReference>
<dbReference type="InterPro" id="IPR043128">
    <property type="entry name" value="Rev_trsase/Diguanyl_cyclase"/>
</dbReference>
<dbReference type="AlphaFoldDB" id="A0AAF0R395"/>
<sequence length="442" mass="50531">MALKAEVANLRKDVDYLKSTDFTSLLEAADDVDAPETSEIPPATTGEVHRDVMAAEESEAEIDEDYIEIREKSICGELPDLEEMIVQSTWADLVILDMIGFNIILGMTWLSPYYVVLNCNTKYVTLEILGREKLESEGVYKPNQAKIISSIRYSKLVEQGCFAYLAHIRDVEIETPSIGFIPVVSEFSEVFPNDLPELRELKAQIQELFDKGFIRPSASPWGAPILFFKKKDGSMRMCIDYRQLNRVTIRNKPEDVPKTAFKTQYGHYDFLVMSFGLINAPVTFMSLMNGVFKPFLDSFVIVFIDDILVYSKNEEEHANHLRTVLGVLGKQKLYDKFLKCEFWLKSVAFLGHVVLKEGVMMDPQKIETVINWVWPSSITEVRSFVGLASYYHRFVKNFASIATHLTNLTKKEIPFEWTEECEESFQKLKTLLTTEPNASIID</sequence>
<organism evidence="2 3">
    <name type="scientific">Solanum verrucosum</name>
    <dbReference type="NCBI Taxonomy" id="315347"/>
    <lineage>
        <taxon>Eukaryota</taxon>
        <taxon>Viridiplantae</taxon>
        <taxon>Streptophyta</taxon>
        <taxon>Embryophyta</taxon>
        <taxon>Tracheophyta</taxon>
        <taxon>Spermatophyta</taxon>
        <taxon>Magnoliopsida</taxon>
        <taxon>eudicotyledons</taxon>
        <taxon>Gunneridae</taxon>
        <taxon>Pentapetalae</taxon>
        <taxon>asterids</taxon>
        <taxon>lamiids</taxon>
        <taxon>Solanales</taxon>
        <taxon>Solanaceae</taxon>
        <taxon>Solanoideae</taxon>
        <taxon>Solaneae</taxon>
        <taxon>Solanum</taxon>
    </lineage>
</organism>
<evidence type="ECO:0000313" key="3">
    <source>
        <dbReference type="Proteomes" id="UP001234989"/>
    </source>
</evidence>
<dbReference type="FunFam" id="3.30.70.270:FF:000003">
    <property type="entry name" value="Transposon Ty3-G Gag-Pol polyprotein"/>
    <property type="match status" value="1"/>
</dbReference>
<dbReference type="InterPro" id="IPR000477">
    <property type="entry name" value="RT_dom"/>
</dbReference>
<dbReference type="InterPro" id="IPR053134">
    <property type="entry name" value="RNA-dir_DNA_polymerase"/>
</dbReference>
<name>A0AAF0R395_SOLVR</name>
<feature type="domain" description="Reverse transcriptase" evidence="1">
    <location>
        <begin position="249"/>
        <end position="353"/>
    </location>
</feature>
<dbReference type="Pfam" id="PF08284">
    <property type="entry name" value="RVP_2"/>
    <property type="match status" value="1"/>
</dbReference>
<gene>
    <name evidence="2" type="ORF">MTR67_024139</name>
</gene>
<evidence type="ECO:0000259" key="1">
    <source>
        <dbReference type="Pfam" id="PF00078"/>
    </source>
</evidence>
<dbReference type="Gene3D" id="3.10.10.10">
    <property type="entry name" value="HIV Type 1 Reverse Transcriptase, subunit A, domain 1"/>
    <property type="match status" value="2"/>
</dbReference>
<dbReference type="PANTHER" id="PTHR24559">
    <property type="entry name" value="TRANSPOSON TY3-I GAG-POL POLYPROTEIN"/>
    <property type="match status" value="1"/>
</dbReference>
<dbReference type="EMBL" id="CP133616">
    <property type="protein sequence ID" value="WMV30754.1"/>
    <property type="molecule type" value="Genomic_DNA"/>
</dbReference>
<reference evidence="2" key="1">
    <citation type="submission" date="2023-08" db="EMBL/GenBank/DDBJ databases">
        <title>A de novo genome assembly of Solanum verrucosum Schlechtendal, a Mexican diploid species geographically isolated from the other diploid A-genome species in potato relatives.</title>
        <authorList>
            <person name="Hosaka K."/>
        </authorList>
    </citation>
    <scope>NUCLEOTIDE SEQUENCE</scope>
    <source>
        <tissue evidence="2">Young leaves</tissue>
    </source>
</reference>
<protein>
    <recommendedName>
        <fullName evidence="1">Reverse transcriptase domain-containing protein</fullName>
    </recommendedName>
</protein>
<dbReference type="InterPro" id="IPR043502">
    <property type="entry name" value="DNA/RNA_pol_sf"/>
</dbReference>
<dbReference type="Pfam" id="PF00078">
    <property type="entry name" value="RVT_1"/>
    <property type="match status" value="1"/>
</dbReference>
<dbReference type="CDD" id="cd01647">
    <property type="entry name" value="RT_LTR"/>
    <property type="match status" value="1"/>
</dbReference>
<keyword evidence="3" id="KW-1185">Reference proteome</keyword>
<dbReference type="Proteomes" id="UP001234989">
    <property type="component" value="Chromosome 5"/>
</dbReference>
<dbReference type="PANTHER" id="PTHR24559:SF444">
    <property type="entry name" value="REVERSE TRANSCRIPTASE DOMAIN-CONTAINING PROTEIN"/>
    <property type="match status" value="1"/>
</dbReference>
<evidence type="ECO:0000313" key="2">
    <source>
        <dbReference type="EMBL" id="WMV30754.1"/>
    </source>
</evidence>
<dbReference type="SUPFAM" id="SSF56672">
    <property type="entry name" value="DNA/RNA polymerases"/>
    <property type="match status" value="1"/>
</dbReference>
<proteinExistence type="predicted"/>